<dbReference type="SUPFAM" id="SSF50630">
    <property type="entry name" value="Acid proteases"/>
    <property type="match status" value="2"/>
</dbReference>
<protein>
    <submittedName>
        <fullName evidence="4">Retroviral-like aspartic protease family protein</fullName>
        <ecNumber evidence="4">3.4.23.-</ecNumber>
    </submittedName>
</protein>
<dbReference type="EC" id="3.4.23.-" evidence="4"/>
<gene>
    <name evidence="4" type="ORF">ACFOMD_07930</name>
</gene>
<dbReference type="GO" id="GO:0016787">
    <property type="term" value="F:hydrolase activity"/>
    <property type="evidence" value="ECO:0007669"/>
    <property type="project" value="UniProtKB-KW"/>
</dbReference>
<feature type="signal peptide" evidence="2">
    <location>
        <begin position="1"/>
        <end position="22"/>
    </location>
</feature>
<dbReference type="Pfam" id="PF13975">
    <property type="entry name" value="gag-asp_proteas"/>
    <property type="match status" value="1"/>
</dbReference>
<dbReference type="RefSeq" id="WP_380859460.1">
    <property type="nucleotide sequence ID" value="NZ_JBHRXV010000004.1"/>
</dbReference>
<reference evidence="5" key="1">
    <citation type="journal article" date="2019" name="Int. J. Syst. Evol. Microbiol.">
        <title>The Global Catalogue of Microorganisms (GCM) 10K type strain sequencing project: providing services to taxonomists for standard genome sequencing and annotation.</title>
        <authorList>
            <consortium name="The Broad Institute Genomics Platform"/>
            <consortium name="The Broad Institute Genome Sequencing Center for Infectious Disease"/>
            <person name="Wu L."/>
            <person name="Ma J."/>
        </authorList>
    </citation>
    <scope>NUCLEOTIDE SEQUENCE [LARGE SCALE GENOMIC DNA]</scope>
    <source>
        <strain evidence="5">KCTC 42644</strain>
    </source>
</reference>
<evidence type="ECO:0000256" key="1">
    <source>
        <dbReference type="ARBA" id="ARBA00022801"/>
    </source>
</evidence>
<dbReference type="EMBL" id="JBHRXV010000004">
    <property type="protein sequence ID" value="MFC3712493.1"/>
    <property type="molecule type" value="Genomic_DNA"/>
</dbReference>
<comment type="caution">
    <text evidence="4">The sequence shown here is derived from an EMBL/GenBank/DDBJ whole genome shotgun (WGS) entry which is preliminary data.</text>
</comment>
<evidence type="ECO:0000313" key="4">
    <source>
        <dbReference type="EMBL" id="MFC3712493.1"/>
    </source>
</evidence>
<evidence type="ECO:0000313" key="5">
    <source>
        <dbReference type="Proteomes" id="UP001595615"/>
    </source>
</evidence>
<dbReference type="Gene3D" id="2.40.70.10">
    <property type="entry name" value="Acid Proteases"/>
    <property type="match status" value="2"/>
</dbReference>
<dbReference type="InterPro" id="IPR001969">
    <property type="entry name" value="Aspartic_peptidase_AS"/>
</dbReference>
<keyword evidence="2" id="KW-0732">Signal</keyword>
<dbReference type="InterPro" id="IPR021109">
    <property type="entry name" value="Peptidase_aspartic_dom_sf"/>
</dbReference>
<dbReference type="InterPro" id="IPR001995">
    <property type="entry name" value="Peptidase_A2_cat"/>
</dbReference>
<dbReference type="InterPro" id="IPR034122">
    <property type="entry name" value="Retropepsin-like_bacterial"/>
</dbReference>
<feature type="chain" id="PRO_5047106416" evidence="2">
    <location>
        <begin position="23"/>
        <end position="312"/>
    </location>
</feature>
<evidence type="ECO:0000259" key="3">
    <source>
        <dbReference type="PROSITE" id="PS50175"/>
    </source>
</evidence>
<dbReference type="Proteomes" id="UP001595615">
    <property type="component" value="Unassembled WGS sequence"/>
</dbReference>
<name>A0ABV7XBT4_9SPHN</name>
<organism evidence="4 5">
    <name type="scientific">Sphingoaurantiacus capsulatus</name>
    <dbReference type="NCBI Taxonomy" id="1771310"/>
    <lineage>
        <taxon>Bacteria</taxon>
        <taxon>Pseudomonadati</taxon>
        <taxon>Pseudomonadota</taxon>
        <taxon>Alphaproteobacteria</taxon>
        <taxon>Sphingomonadales</taxon>
        <taxon>Sphingosinicellaceae</taxon>
        <taxon>Sphingoaurantiacus</taxon>
    </lineage>
</organism>
<proteinExistence type="predicted"/>
<dbReference type="PROSITE" id="PS50175">
    <property type="entry name" value="ASP_PROT_RETROV"/>
    <property type="match status" value="1"/>
</dbReference>
<dbReference type="PROSITE" id="PS00141">
    <property type="entry name" value="ASP_PROTEASE"/>
    <property type="match status" value="2"/>
</dbReference>
<dbReference type="CDD" id="cd05483">
    <property type="entry name" value="retropepsin_like_bacteria"/>
    <property type="match status" value="1"/>
</dbReference>
<accession>A0ABV7XBT4</accession>
<keyword evidence="5" id="KW-1185">Reference proteome</keyword>
<keyword evidence="1 4" id="KW-0378">Hydrolase</keyword>
<evidence type="ECO:0000256" key="2">
    <source>
        <dbReference type="SAM" id="SignalP"/>
    </source>
</evidence>
<sequence length="312" mass="33372">MGRFWGGAALLAAMLATTTARAEVPQAPVGDLTATNESVLATAQDKLTRMTVPVFVNGQGPFAFAVDTGADRTVISQSLATKLGLIADRAAQLHGVAGVDVVRTTRLEKLKIGHKEVADIRAPILPDAALGAAGLIGIDALADQRVTMDFIGEQMTVRPSDYRVPEDKDADVITITAKRRFGQLVLVNASVNGQRVYAIVDSGSQVTIGNPELRKMMVRGAKGTEVSTELVSVTGRKIAADYGMLPRMKIGGVILGDIPIVYSDAHPFKKFKLAGKPAMLIGVDILRAFERVSLDFDTKKVRFQLRSEKAAF</sequence>
<dbReference type="Pfam" id="PF13650">
    <property type="entry name" value="Asp_protease_2"/>
    <property type="match status" value="1"/>
</dbReference>
<feature type="domain" description="Peptidase A2" evidence="3">
    <location>
        <begin position="62"/>
        <end position="140"/>
    </location>
</feature>